<feature type="region of interest" description="Disordered" evidence="1">
    <location>
        <begin position="307"/>
        <end position="375"/>
    </location>
</feature>
<dbReference type="InterPro" id="IPR001478">
    <property type="entry name" value="PDZ"/>
</dbReference>
<sequence length="375" mass="41416">MEEQVNAGFGQKIPPKLYSVVSVACKGQKNLKMGLRMTSTCVVNKVERGSVVDCSLQYGDLLLKIDGHRVDKRKQALDVLKKYSQGDFKITFTVARLKTQIPLQLSRLPRDCEAIEGFNYHTAVMYSLKGCKLGLGIKSYNTKVFVSRVTECTLSSMCLSVGDAIIDIDSLPVTSVDQAKTLVFDRLRSKGFVTMAIEQANDPSNAQYVMLALKAEKTQGPDEPVPQDVIDIAKDEVRRFQTNELKVGQSILKERRGASKKKNVTFGASSVICPIACETNPKLLVHVYPQHLQNPLLITQGVLVQQPTKAPTSPLPSTSGQHDFPGAEMVEGTTEAKFSRERTTDDKTDNNERSVETEDVEAPKQGQKTKTKYGK</sequence>
<feature type="compositionally biased region" description="Basic and acidic residues" evidence="1">
    <location>
        <begin position="337"/>
        <end position="356"/>
    </location>
</feature>
<comment type="caution">
    <text evidence="3">The sequence shown here is derived from an EMBL/GenBank/DDBJ whole genome shotgun (WGS) entry which is preliminary data.</text>
</comment>
<proteinExistence type="predicted"/>
<evidence type="ECO:0000313" key="3">
    <source>
        <dbReference type="EMBL" id="KAK0406380.1"/>
    </source>
</evidence>
<keyword evidence="4" id="KW-1185">Reference proteome</keyword>
<dbReference type="SUPFAM" id="SSF50156">
    <property type="entry name" value="PDZ domain-like"/>
    <property type="match status" value="2"/>
</dbReference>
<protein>
    <recommendedName>
        <fullName evidence="2">PDZ domain-containing protein</fullName>
    </recommendedName>
</protein>
<dbReference type="InterPro" id="IPR040264">
    <property type="entry name" value="T15H9.4-like"/>
</dbReference>
<feature type="domain" description="PDZ" evidence="2">
    <location>
        <begin position="131"/>
        <end position="201"/>
    </location>
</feature>
<organism evidence="3 4">
    <name type="scientific">Steinernema hermaphroditum</name>
    <dbReference type="NCBI Taxonomy" id="289476"/>
    <lineage>
        <taxon>Eukaryota</taxon>
        <taxon>Metazoa</taxon>
        <taxon>Ecdysozoa</taxon>
        <taxon>Nematoda</taxon>
        <taxon>Chromadorea</taxon>
        <taxon>Rhabditida</taxon>
        <taxon>Tylenchina</taxon>
        <taxon>Panagrolaimomorpha</taxon>
        <taxon>Strongyloidoidea</taxon>
        <taxon>Steinernematidae</taxon>
        <taxon>Steinernema</taxon>
    </lineage>
</organism>
<reference evidence="3" key="1">
    <citation type="submission" date="2023-06" db="EMBL/GenBank/DDBJ databases">
        <title>Genomic analysis of the entomopathogenic nematode Steinernema hermaphroditum.</title>
        <authorList>
            <person name="Schwarz E.M."/>
            <person name="Heppert J.K."/>
            <person name="Baniya A."/>
            <person name="Schwartz H.T."/>
            <person name="Tan C.-H."/>
            <person name="Antoshechkin I."/>
            <person name="Sternberg P.W."/>
            <person name="Goodrich-Blair H."/>
            <person name="Dillman A.R."/>
        </authorList>
    </citation>
    <scope>NUCLEOTIDE SEQUENCE</scope>
    <source>
        <strain evidence="3">PS9179</strain>
        <tissue evidence="3">Whole animal</tissue>
    </source>
</reference>
<dbReference type="AlphaFoldDB" id="A0AA39HJ43"/>
<dbReference type="Gene3D" id="2.30.42.10">
    <property type="match status" value="1"/>
</dbReference>
<accession>A0AA39HJ43</accession>
<gene>
    <name evidence="3" type="ORF">QR680_018540</name>
</gene>
<dbReference type="PANTHER" id="PTHR31327:SF7">
    <property type="entry name" value="PDZ DOMAIN-CONTAINING PROTEIN"/>
    <property type="match status" value="1"/>
</dbReference>
<dbReference type="Proteomes" id="UP001175271">
    <property type="component" value="Unassembled WGS sequence"/>
</dbReference>
<evidence type="ECO:0000256" key="1">
    <source>
        <dbReference type="SAM" id="MobiDB-lite"/>
    </source>
</evidence>
<dbReference type="SMART" id="SM00228">
    <property type="entry name" value="PDZ"/>
    <property type="match status" value="2"/>
</dbReference>
<name>A0AA39HJ43_9BILA</name>
<evidence type="ECO:0000259" key="2">
    <source>
        <dbReference type="SMART" id="SM00228"/>
    </source>
</evidence>
<feature type="compositionally biased region" description="Polar residues" evidence="1">
    <location>
        <begin position="307"/>
        <end position="321"/>
    </location>
</feature>
<feature type="domain" description="PDZ" evidence="2">
    <location>
        <begin position="31"/>
        <end position="98"/>
    </location>
</feature>
<dbReference type="InterPro" id="IPR036034">
    <property type="entry name" value="PDZ_sf"/>
</dbReference>
<evidence type="ECO:0000313" key="4">
    <source>
        <dbReference type="Proteomes" id="UP001175271"/>
    </source>
</evidence>
<dbReference type="PANTHER" id="PTHR31327">
    <property type="entry name" value="SPERM MEIOSIS PDZ DOMAIN CONTAINING PROTEINS-RELATED"/>
    <property type="match status" value="1"/>
</dbReference>
<dbReference type="EMBL" id="JAUCMV010000004">
    <property type="protein sequence ID" value="KAK0406380.1"/>
    <property type="molecule type" value="Genomic_DNA"/>
</dbReference>